<dbReference type="GO" id="GO:0030973">
    <property type="term" value="F:molybdate ion binding"/>
    <property type="evidence" value="ECO:0007669"/>
    <property type="project" value="TreeGrafter"/>
</dbReference>
<evidence type="ECO:0000313" key="2">
    <source>
        <dbReference type="Proteomes" id="UP000199048"/>
    </source>
</evidence>
<sequence length="284" mass="29579">MPRYLELLLSLARFLLSPRLLSCVALLGALAVVPVSAARAEPVRVYAAGSLVAALKDVIAAAGLPVEAVAAPTFGPAGLLRQRLEGGETADLYLSADLAGPRRLVEAGKAKAVVPFARNKLCVLARADLGLSPDNILDRLLKPDLRLATSTPGADPGGDYAQAVFDRAEAVHPGAKATLDKKALKLLGSPNTMVPMAGRSPSATVFLGNNADALLYYCSGQDGTMKEAPGLSLIQLPPNLSVQATYGMALLTDNPDAMQLALFLVSEKGQAILTRHELGPISEP</sequence>
<dbReference type="AlphaFoldDB" id="A0A1I4U4Y3"/>
<dbReference type="RefSeq" id="WP_092046594.1">
    <property type="nucleotide sequence ID" value="NZ_FOTK01000063.1"/>
</dbReference>
<dbReference type="EMBL" id="FOTK01000063">
    <property type="protein sequence ID" value="SFM84084.1"/>
    <property type="molecule type" value="Genomic_DNA"/>
</dbReference>
<gene>
    <name evidence="1" type="ORF">SAMN05192568_106320</name>
</gene>
<accession>A0A1I4U4Y3</accession>
<dbReference type="InterPro" id="IPR050682">
    <property type="entry name" value="ModA/WtpA"/>
</dbReference>
<dbReference type="GO" id="GO:0015689">
    <property type="term" value="P:molybdate ion transport"/>
    <property type="evidence" value="ECO:0007669"/>
    <property type="project" value="TreeGrafter"/>
</dbReference>
<dbReference type="STRING" id="582667.SAMN05192568_106320"/>
<dbReference type="SUPFAM" id="SSF53850">
    <property type="entry name" value="Periplasmic binding protein-like II"/>
    <property type="match status" value="1"/>
</dbReference>
<dbReference type="Proteomes" id="UP000199048">
    <property type="component" value="Unassembled WGS sequence"/>
</dbReference>
<name>A0A1I4U4Y3_9HYPH</name>
<reference evidence="2" key="1">
    <citation type="submission" date="2016-10" db="EMBL/GenBank/DDBJ databases">
        <authorList>
            <person name="Varghese N."/>
            <person name="Submissions S."/>
        </authorList>
    </citation>
    <scope>NUCLEOTIDE SEQUENCE [LARGE SCALE GENOMIC DNA]</scope>
    <source>
        <strain evidence="2">BL36</strain>
    </source>
</reference>
<dbReference type="Gene3D" id="3.40.190.10">
    <property type="entry name" value="Periplasmic binding protein-like II"/>
    <property type="match status" value="2"/>
</dbReference>
<evidence type="ECO:0000313" key="1">
    <source>
        <dbReference type="EMBL" id="SFM84084.1"/>
    </source>
</evidence>
<dbReference type="OrthoDB" id="516817at2"/>
<protein>
    <submittedName>
        <fullName evidence="1">ABC-type molybdate transport system, substrate-binding protein</fullName>
    </submittedName>
</protein>
<keyword evidence="2" id="KW-1185">Reference proteome</keyword>
<dbReference type="PANTHER" id="PTHR30632">
    <property type="entry name" value="MOLYBDATE-BINDING PERIPLASMIC PROTEIN"/>
    <property type="match status" value="1"/>
</dbReference>
<proteinExistence type="predicted"/>
<dbReference type="Pfam" id="PF13531">
    <property type="entry name" value="SBP_bac_11"/>
    <property type="match status" value="1"/>
</dbReference>
<organism evidence="1 2">
    <name type="scientific">Methylobacterium pseudosasicola</name>
    <dbReference type="NCBI Taxonomy" id="582667"/>
    <lineage>
        <taxon>Bacteria</taxon>
        <taxon>Pseudomonadati</taxon>
        <taxon>Pseudomonadota</taxon>
        <taxon>Alphaproteobacteria</taxon>
        <taxon>Hyphomicrobiales</taxon>
        <taxon>Methylobacteriaceae</taxon>
        <taxon>Methylobacterium</taxon>
    </lineage>
</organism>
<dbReference type="PANTHER" id="PTHR30632:SF0">
    <property type="entry name" value="SULFATE-BINDING PROTEIN"/>
    <property type="match status" value="1"/>
</dbReference>